<feature type="domain" description="Prokaryotic-type class I peptide chain release factors" evidence="3">
    <location>
        <begin position="21"/>
        <end position="37"/>
    </location>
</feature>
<dbReference type="Gene3D" id="3.30.160.20">
    <property type="match status" value="1"/>
</dbReference>
<dbReference type="EMBL" id="QAOL01000065">
    <property type="protein sequence ID" value="PTQ78419.1"/>
    <property type="molecule type" value="Genomic_DNA"/>
</dbReference>
<evidence type="ECO:0000256" key="1">
    <source>
        <dbReference type="ARBA" id="ARBA00010835"/>
    </source>
</evidence>
<dbReference type="SUPFAM" id="SSF75620">
    <property type="entry name" value="Release factor"/>
    <property type="match status" value="1"/>
</dbReference>
<evidence type="ECO:0000256" key="2">
    <source>
        <dbReference type="SAM" id="MobiDB-lite"/>
    </source>
</evidence>
<dbReference type="InterPro" id="IPR045853">
    <property type="entry name" value="Pep_chain_release_fac_I_sf"/>
</dbReference>
<dbReference type="PANTHER" id="PTHR47814:SF1">
    <property type="entry name" value="PEPTIDYL-TRNA HYDROLASE ARFB"/>
    <property type="match status" value="1"/>
</dbReference>
<evidence type="ECO:0000313" key="5">
    <source>
        <dbReference type="Proteomes" id="UP000244110"/>
    </source>
</evidence>
<dbReference type="InterPro" id="IPR000352">
    <property type="entry name" value="Pep_chain_release_fac_I"/>
</dbReference>
<comment type="similarity">
    <text evidence="1">Belongs to the prokaryotic/mitochondrial release factor family.</text>
</comment>
<feature type="region of interest" description="Disordered" evidence="2">
    <location>
        <begin position="102"/>
        <end position="139"/>
    </location>
</feature>
<sequence length="139" mass="15698">MLILLNNITIPLTEIEIQAVRSQGAGGQNVNKVSTAIHLRFDINASSLPEYYKEKLLNLKDSRISSEGVVIIKAQRSRSQIKNREDALNRLQVLINSVIVETKPRRPTQPTKASRIKRLEGKTLQSRKKSLRGKIEEAE</sequence>
<dbReference type="GO" id="GO:0072344">
    <property type="term" value="P:rescue of stalled ribosome"/>
    <property type="evidence" value="ECO:0007669"/>
    <property type="project" value="TreeGrafter"/>
</dbReference>
<accession>A0A2T5I3L1</accession>
<evidence type="ECO:0000259" key="3">
    <source>
        <dbReference type="PROSITE" id="PS00745"/>
    </source>
</evidence>
<dbReference type="Pfam" id="PF00472">
    <property type="entry name" value="RF-1"/>
    <property type="match status" value="1"/>
</dbReference>
<organism evidence="4 5">
    <name type="scientific">Nitrosomonas ureae</name>
    <dbReference type="NCBI Taxonomy" id="44577"/>
    <lineage>
        <taxon>Bacteria</taxon>
        <taxon>Pseudomonadati</taxon>
        <taxon>Pseudomonadota</taxon>
        <taxon>Betaproteobacteria</taxon>
        <taxon>Nitrosomonadales</taxon>
        <taxon>Nitrosomonadaceae</taxon>
        <taxon>Nitrosomonas</taxon>
    </lineage>
</organism>
<reference evidence="4 5" key="1">
    <citation type="submission" date="2018-04" db="EMBL/GenBank/DDBJ databases">
        <title>Active sludge and wastewater microbial communities from Klosterneuburg, Austria.</title>
        <authorList>
            <person name="Wagner M."/>
        </authorList>
    </citation>
    <scope>NUCLEOTIDE SEQUENCE [LARGE SCALE GENOMIC DNA]</scope>
    <source>
        <strain evidence="4 5">Nm4</strain>
    </source>
</reference>
<dbReference type="AlphaFoldDB" id="A0A2T5I3L1"/>
<evidence type="ECO:0000313" key="4">
    <source>
        <dbReference type="EMBL" id="PTQ78419.1"/>
    </source>
</evidence>
<dbReference type="PROSITE" id="PS00745">
    <property type="entry name" value="RF_PROK_I"/>
    <property type="match status" value="1"/>
</dbReference>
<protein>
    <submittedName>
        <fullName evidence="4">Ribosome-associated protein</fullName>
    </submittedName>
</protein>
<comment type="caution">
    <text evidence="4">The sequence shown here is derived from an EMBL/GenBank/DDBJ whole genome shotgun (WGS) entry which is preliminary data.</text>
</comment>
<dbReference type="RefSeq" id="WP_107788016.1">
    <property type="nucleotide sequence ID" value="NZ_QAOL01000065.1"/>
</dbReference>
<dbReference type="Proteomes" id="UP000244110">
    <property type="component" value="Unassembled WGS sequence"/>
</dbReference>
<dbReference type="GO" id="GO:0004045">
    <property type="term" value="F:peptidyl-tRNA hydrolase activity"/>
    <property type="evidence" value="ECO:0007669"/>
    <property type="project" value="TreeGrafter"/>
</dbReference>
<dbReference type="NCBIfam" id="NF006718">
    <property type="entry name" value="PRK09256.1"/>
    <property type="match status" value="1"/>
</dbReference>
<dbReference type="GO" id="GO:0003747">
    <property type="term" value="F:translation release factor activity"/>
    <property type="evidence" value="ECO:0007669"/>
    <property type="project" value="InterPro"/>
</dbReference>
<proteinExistence type="inferred from homology"/>
<dbReference type="PANTHER" id="PTHR47814">
    <property type="entry name" value="PEPTIDYL-TRNA HYDROLASE ARFB"/>
    <property type="match status" value="1"/>
</dbReference>
<gene>
    <name evidence="4" type="ORF">C8R28_10653</name>
</gene>
<dbReference type="GO" id="GO:0043022">
    <property type="term" value="F:ribosome binding"/>
    <property type="evidence" value="ECO:0007669"/>
    <property type="project" value="TreeGrafter"/>
</dbReference>
<name>A0A2T5I3L1_9PROT</name>